<organism evidence="4 5">
    <name type="scientific">Tessaracoccus bendigoensis DSM 12906</name>
    <dbReference type="NCBI Taxonomy" id="1123357"/>
    <lineage>
        <taxon>Bacteria</taxon>
        <taxon>Bacillati</taxon>
        <taxon>Actinomycetota</taxon>
        <taxon>Actinomycetes</taxon>
        <taxon>Propionibacteriales</taxon>
        <taxon>Propionibacteriaceae</taxon>
        <taxon>Tessaracoccus</taxon>
    </lineage>
</organism>
<evidence type="ECO:0000256" key="1">
    <source>
        <dbReference type="SAM" id="MobiDB-lite"/>
    </source>
</evidence>
<reference evidence="4 5" key="1">
    <citation type="submission" date="2016-11" db="EMBL/GenBank/DDBJ databases">
        <authorList>
            <person name="Jaros S."/>
            <person name="Januszkiewicz K."/>
            <person name="Wedrychowicz H."/>
        </authorList>
    </citation>
    <scope>NUCLEOTIDE SEQUENCE [LARGE SCALE GENOMIC DNA]</scope>
    <source>
        <strain evidence="4 5">DSM 12906</strain>
    </source>
</reference>
<feature type="domain" description="SH3b" evidence="2">
    <location>
        <begin position="166"/>
        <end position="216"/>
    </location>
</feature>
<dbReference type="InterPro" id="IPR058593">
    <property type="entry name" value="ARB_07466-like_C"/>
</dbReference>
<dbReference type="InterPro" id="IPR003646">
    <property type="entry name" value="SH3-like_bac-type"/>
</dbReference>
<dbReference type="EMBL" id="FQZG01000045">
    <property type="protein sequence ID" value="SHJ39329.1"/>
    <property type="molecule type" value="Genomic_DNA"/>
</dbReference>
<evidence type="ECO:0000259" key="3">
    <source>
        <dbReference type="Pfam" id="PF26571"/>
    </source>
</evidence>
<dbReference type="Proteomes" id="UP000184512">
    <property type="component" value="Unassembled WGS sequence"/>
</dbReference>
<accession>A0A1M6IY34</accession>
<feature type="compositionally biased region" description="Low complexity" evidence="1">
    <location>
        <begin position="228"/>
        <end position="257"/>
    </location>
</feature>
<dbReference type="STRING" id="1123357.SAMN02745244_02403"/>
<dbReference type="RefSeq" id="WP_073188604.1">
    <property type="nucleotide sequence ID" value="NZ_FQZG01000045.1"/>
</dbReference>
<evidence type="ECO:0000259" key="2">
    <source>
        <dbReference type="Pfam" id="PF08239"/>
    </source>
</evidence>
<dbReference type="OrthoDB" id="2989771at2"/>
<feature type="domain" description="ARB-07466-like C-terminal" evidence="3">
    <location>
        <begin position="276"/>
        <end position="374"/>
    </location>
</feature>
<evidence type="ECO:0000313" key="4">
    <source>
        <dbReference type="EMBL" id="SHJ39329.1"/>
    </source>
</evidence>
<keyword evidence="5" id="KW-1185">Reference proteome</keyword>
<dbReference type="Pfam" id="PF08239">
    <property type="entry name" value="SH3_3"/>
    <property type="match status" value="1"/>
</dbReference>
<name>A0A1M6IY34_9ACTN</name>
<feature type="region of interest" description="Disordered" evidence="1">
    <location>
        <begin position="90"/>
        <end position="120"/>
    </location>
</feature>
<protein>
    <submittedName>
        <fullName evidence="4">SH3 domain-containing protein</fullName>
    </submittedName>
</protein>
<proteinExistence type="predicted"/>
<sequence>MAAAKRAVPVEDDAMGEVVDLGTVQPGRRAQGPSKAPRRVARYVTTPLALLAVVGLTLGAVDVSPTIDQADPAGVSTTQLGTSRDLARAALPSPSASPTTVTPSASPSAVSPSASPSATASASAVPSAVPSATATATAKPTPTPTPTPVDYQSLGAVAGTQFATAAVYVRTGPGKGFDTVTTLAEDEPIAVTKRAVDGWQQVIVSKKSGWVKASFLTAEKPVVKTPKPASTSSAPASGATGSSAPASGATGSSASGSSGSGGASTAQCAKAGDLESHLTSRTVTVLRTVCAKFDGVSSYGGYRPGAGSYHGSGQAIDVMVSGDYGQQIADWARANASSLGIIEVIYEQKIWTTQRAGEGWRAMSDRGSVSANHYDHVHISVG</sequence>
<feature type="region of interest" description="Disordered" evidence="1">
    <location>
        <begin position="223"/>
        <end position="266"/>
    </location>
</feature>
<dbReference type="Gene3D" id="2.30.30.40">
    <property type="entry name" value="SH3 Domains"/>
    <property type="match status" value="1"/>
</dbReference>
<gene>
    <name evidence="4" type="ORF">SAMN02745244_02403</name>
</gene>
<dbReference type="Pfam" id="PF26571">
    <property type="entry name" value="VldE"/>
    <property type="match status" value="1"/>
</dbReference>
<dbReference type="AlphaFoldDB" id="A0A1M6IY34"/>
<evidence type="ECO:0000313" key="5">
    <source>
        <dbReference type="Proteomes" id="UP000184512"/>
    </source>
</evidence>